<sequence length="67" mass="7727">MARHDKKDMTKRHVKLHRNLDELIACFYIETGLLAGTTTLMEFMEWSHKMTVKPTCATVEETDEVGS</sequence>
<name>A0A0F9WEL3_9ZZZZ</name>
<comment type="caution">
    <text evidence="1">The sequence shown here is derived from an EMBL/GenBank/DDBJ whole genome shotgun (WGS) entry which is preliminary data.</text>
</comment>
<dbReference type="EMBL" id="LAZR01000290">
    <property type="protein sequence ID" value="KKN76723.1"/>
    <property type="molecule type" value="Genomic_DNA"/>
</dbReference>
<dbReference type="AlphaFoldDB" id="A0A0F9WEL3"/>
<organism evidence="1">
    <name type="scientific">marine sediment metagenome</name>
    <dbReference type="NCBI Taxonomy" id="412755"/>
    <lineage>
        <taxon>unclassified sequences</taxon>
        <taxon>metagenomes</taxon>
        <taxon>ecological metagenomes</taxon>
    </lineage>
</organism>
<gene>
    <name evidence="1" type="ORF">LCGC14_0366940</name>
</gene>
<proteinExistence type="predicted"/>
<accession>A0A0F9WEL3</accession>
<reference evidence="1" key="1">
    <citation type="journal article" date="2015" name="Nature">
        <title>Complex archaea that bridge the gap between prokaryotes and eukaryotes.</title>
        <authorList>
            <person name="Spang A."/>
            <person name="Saw J.H."/>
            <person name="Jorgensen S.L."/>
            <person name="Zaremba-Niedzwiedzka K."/>
            <person name="Martijn J."/>
            <person name="Lind A.E."/>
            <person name="van Eijk R."/>
            <person name="Schleper C."/>
            <person name="Guy L."/>
            <person name="Ettema T.J."/>
        </authorList>
    </citation>
    <scope>NUCLEOTIDE SEQUENCE</scope>
</reference>
<protein>
    <submittedName>
        <fullName evidence="1">Uncharacterized protein</fullName>
    </submittedName>
</protein>
<evidence type="ECO:0000313" key="1">
    <source>
        <dbReference type="EMBL" id="KKN76723.1"/>
    </source>
</evidence>